<reference evidence="1 2" key="1">
    <citation type="submission" date="2016-04" db="EMBL/GenBank/DDBJ databases">
        <title>Draft genome of Fonsecaea erecta CBS 125763.</title>
        <authorList>
            <person name="Weiss V.A."/>
            <person name="Vicente V.A."/>
            <person name="Raittz R.T."/>
            <person name="Moreno L.F."/>
            <person name="De Souza E.M."/>
            <person name="Pedrosa F.O."/>
            <person name="Steffens M.B."/>
            <person name="Faoro H."/>
            <person name="Tadra-Sfeir M.Z."/>
            <person name="Najafzadeh M.J."/>
            <person name="Felipe M.S."/>
            <person name="Teixeira M."/>
            <person name="Sun J."/>
            <person name="Xi L."/>
            <person name="Gomes R."/>
            <person name="De Azevedo C.M."/>
            <person name="Salgado C.G."/>
            <person name="Da Silva M.B."/>
            <person name="Nascimento M.F."/>
            <person name="Queiroz-Telles F."/>
            <person name="Attili D.S."/>
            <person name="Gorbushina A."/>
        </authorList>
    </citation>
    <scope>NUCLEOTIDE SEQUENCE [LARGE SCALE GENOMIC DNA]</scope>
    <source>
        <strain evidence="1 2">CBS 125763</strain>
    </source>
</reference>
<sequence length="198" mass="22778">MAASAEAEAEAVSYMAQLIDRLCPSYRVAIELRYSHRFECPTSVTFTWHISSTQLQSSDCLSDLNDVVRYKHYRLLPEGQYNHYYLHWGSLRYPGAAQKSWFYTREEQLRLLQSLPLVRTHPLPQLTLCYAVMKSGQRSHELGKQPLITDLEAHLQCYKQINYAGQCFIAERHIRAVSKSMASCYCMSKRASPTVSST</sequence>
<evidence type="ECO:0000313" key="2">
    <source>
        <dbReference type="Proteomes" id="UP000078343"/>
    </source>
</evidence>
<protein>
    <submittedName>
        <fullName evidence="1">Uncharacterized protein</fullName>
    </submittedName>
</protein>
<dbReference type="AlphaFoldDB" id="A0A178Z5K8"/>
<name>A0A178Z5K8_9EURO</name>
<gene>
    <name evidence="1" type="ORF">AYL99_11194</name>
</gene>
<evidence type="ECO:0000313" key="1">
    <source>
        <dbReference type="EMBL" id="OAP54746.1"/>
    </source>
</evidence>
<accession>A0A178Z5K8</accession>
<comment type="caution">
    <text evidence="1">The sequence shown here is derived from an EMBL/GenBank/DDBJ whole genome shotgun (WGS) entry which is preliminary data.</text>
</comment>
<keyword evidence="2" id="KW-1185">Reference proteome</keyword>
<proteinExistence type="predicted"/>
<dbReference type="EMBL" id="LVYI01000013">
    <property type="protein sequence ID" value="OAP54746.1"/>
    <property type="molecule type" value="Genomic_DNA"/>
</dbReference>
<organism evidence="1 2">
    <name type="scientific">Fonsecaea erecta</name>
    <dbReference type="NCBI Taxonomy" id="1367422"/>
    <lineage>
        <taxon>Eukaryota</taxon>
        <taxon>Fungi</taxon>
        <taxon>Dikarya</taxon>
        <taxon>Ascomycota</taxon>
        <taxon>Pezizomycotina</taxon>
        <taxon>Eurotiomycetes</taxon>
        <taxon>Chaetothyriomycetidae</taxon>
        <taxon>Chaetothyriales</taxon>
        <taxon>Herpotrichiellaceae</taxon>
        <taxon>Fonsecaea</taxon>
    </lineage>
</organism>
<dbReference type="RefSeq" id="XP_018688113.1">
    <property type="nucleotide sequence ID" value="XM_018842700.1"/>
</dbReference>
<dbReference type="GeneID" id="30015362"/>
<dbReference type="Proteomes" id="UP000078343">
    <property type="component" value="Unassembled WGS sequence"/>
</dbReference>